<dbReference type="Proteomes" id="UP001565447">
    <property type="component" value="Unassembled WGS sequence"/>
</dbReference>
<comment type="caution">
    <text evidence="1">The sequence shown here is derived from an EMBL/GenBank/DDBJ whole genome shotgun (WGS) entry which is preliminary data.</text>
</comment>
<name>A0ACC6UEQ4_STRAO</name>
<protein>
    <submittedName>
        <fullName evidence="1">Non-heme chloroperoxidase</fullName>
        <ecNumber evidence="1">1.11.1.10</ecNumber>
    </submittedName>
</protein>
<keyword evidence="2" id="KW-1185">Reference proteome</keyword>
<evidence type="ECO:0000313" key="2">
    <source>
        <dbReference type="Proteomes" id="UP001565447"/>
    </source>
</evidence>
<evidence type="ECO:0000313" key="1">
    <source>
        <dbReference type="EMBL" id="MEY9809962.1"/>
    </source>
</evidence>
<keyword evidence="1" id="KW-0575">Peroxidase</keyword>
<reference evidence="1" key="1">
    <citation type="submission" date="2024-07" db="EMBL/GenBank/DDBJ databases">
        <title>Genome sequencing of plant associated microbes to promote plant fitness in Sorghum bicolor and Oryza sativa.</title>
        <authorList>
            <person name="Coleman-Derr D."/>
        </authorList>
    </citation>
    <scope>NUCLEOTIDE SEQUENCE</scope>
    <source>
        <strain evidence="1">SAI-173</strain>
    </source>
</reference>
<proteinExistence type="predicted"/>
<dbReference type="EMBL" id="JBGCBD010000001">
    <property type="protein sequence ID" value="MEY9809962.1"/>
    <property type="molecule type" value="Genomic_DNA"/>
</dbReference>
<sequence>MPLVTTGEGVEIFCRDWSSGRPVMFRHGWPLSSDRWDAQLLFLVRRGYRVVAHDRRGGRALRPGRPRPRHGRLRGERPPQWPRGRVVARVAQRSPGTSPGTVAAGLPGPSSSQRSRRVATDRFRFDRPCVDVSRSVIRNGWCQGVAGSAPAHHEGIRAFAETDFTGDLLAS</sequence>
<keyword evidence="1" id="KW-0560">Oxidoreductase</keyword>
<dbReference type="EC" id="1.11.1.10" evidence="1"/>
<accession>A0ACC6UEQ4</accession>
<gene>
    <name evidence="1" type="ORF">RKD21_000219</name>
</gene>
<organism evidence="1 2">
    <name type="scientific">Streptomyces albogriseolus</name>
    <dbReference type="NCBI Taxonomy" id="1887"/>
    <lineage>
        <taxon>Bacteria</taxon>
        <taxon>Bacillati</taxon>
        <taxon>Actinomycetota</taxon>
        <taxon>Actinomycetes</taxon>
        <taxon>Kitasatosporales</taxon>
        <taxon>Streptomycetaceae</taxon>
        <taxon>Streptomyces</taxon>
        <taxon>Streptomyces albogriseolus group</taxon>
    </lineage>
</organism>